<protein>
    <submittedName>
        <fullName evidence="2">Protein UXT</fullName>
    </submittedName>
</protein>
<dbReference type="InterPro" id="IPR003994">
    <property type="entry name" value="UXT"/>
</dbReference>
<dbReference type="GO" id="GO:0045944">
    <property type="term" value="P:positive regulation of transcription by RNA polymerase II"/>
    <property type="evidence" value="ECO:0007669"/>
    <property type="project" value="TreeGrafter"/>
</dbReference>
<evidence type="ECO:0000313" key="2">
    <source>
        <dbReference type="EMBL" id="KAG0728318.1"/>
    </source>
</evidence>
<dbReference type="Gene3D" id="1.10.287.370">
    <property type="match status" value="1"/>
</dbReference>
<dbReference type="PANTHER" id="PTHR13345:SF9">
    <property type="entry name" value="PROTEIN UXT"/>
    <property type="match status" value="1"/>
</dbReference>
<dbReference type="InterPro" id="IPR009053">
    <property type="entry name" value="Prefoldin"/>
</dbReference>
<dbReference type="GO" id="GO:0000122">
    <property type="term" value="P:negative regulation of transcription by RNA polymerase II"/>
    <property type="evidence" value="ECO:0007669"/>
    <property type="project" value="InterPro"/>
</dbReference>
<dbReference type="PRINTS" id="PR01502">
    <property type="entry name" value="UXTPROTEIN"/>
</dbReference>
<dbReference type="GO" id="GO:0016592">
    <property type="term" value="C:mediator complex"/>
    <property type="evidence" value="ECO:0007669"/>
    <property type="project" value="TreeGrafter"/>
</dbReference>
<evidence type="ECO:0000313" key="3">
    <source>
        <dbReference type="Proteomes" id="UP000770661"/>
    </source>
</evidence>
<dbReference type="GO" id="GO:0003714">
    <property type="term" value="F:transcription corepressor activity"/>
    <property type="evidence" value="ECO:0007669"/>
    <property type="project" value="InterPro"/>
</dbReference>
<accession>A0A8J4YHQ2</accession>
<reference evidence="2" key="1">
    <citation type="submission" date="2020-07" db="EMBL/GenBank/DDBJ databases">
        <title>The High-quality genome of the commercially important snow crab, Chionoecetes opilio.</title>
        <authorList>
            <person name="Jeong J.-H."/>
            <person name="Ryu S."/>
        </authorList>
    </citation>
    <scope>NUCLEOTIDE SEQUENCE</scope>
    <source>
        <strain evidence="2">MADBK_172401_WGS</strain>
        <tissue evidence="2">Digestive gland</tissue>
    </source>
</reference>
<dbReference type="Proteomes" id="UP000770661">
    <property type="component" value="Unassembled WGS sequence"/>
</dbReference>
<dbReference type="AlphaFoldDB" id="A0A8J4YHQ2"/>
<comment type="similarity">
    <text evidence="1">Belongs to the UXT family.</text>
</comment>
<dbReference type="InterPro" id="IPR004127">
    <property type="entry name" value="Prefoldin_subunit_alpha"/>
</dbReference>
<proteinExistence type="inferred from homology"/>
<dbReference type="NCBIfam" id="TIGR00293">
    <property type="entry name" value="prefoldin subunit alpha"/>
    <property type="match status" value="1"/>
</dbReference>
<evidence type="ECO:0000256" key="1">
    <source>
        <dbReference type="ARBA" id="ARBA00007666"/>
    </source>
</evidence>
<name>A0A8J4YHQ2_CHIOP</name>
<dbReference type="CDD" id="cd23158">
    <property type="entry name" value="Prefoldin_UXT"/>
    <property type="match status" value="1"/>
</dbReference>
<comment type="caution">
    <text evidence="2">The sequence shown here is derived from an EMBL/GenBank/DDBJ whole genome shotgun (WGS) entry which is preliminary data.</text>
</comment>
<dbReference type="PANTHER" id="PTHR13345">
    <property type="entry name" value="MEDIATOR OF RNA POLYMERASE II TRANSCRIPTION SUBUNIT 10"/>
    <property type="match status" value="1"/>
</dbReference>
<sequence>MADPEKIEKYEHLLNNVLRENLRIVLEERDKLYEDIATHSQLKQTIHCIIESPDQDGLRTQVDLCSNFYVQAQVPDTSHIYVNIGLGYHVEFTLQEALTYIDKKLKFLNSKLSESTKKSAKIKGHIKFVYEGIRELQQFKEWKPDP</sequence>
<organism evidence="2 3">
    <name type="scientific">Chionoecetes opilio</name>
    <name type="common">Atlantic snow crab</name>
    <name type="synonym">Cancer opilio</name>
    <dbReference type="NCBI Taxonomy" id="41210"/>
    <lineage>
        <taxon>Eukaryota</taxon>
        <taxon>Metazoa</taxon>
        <taxon>Ecdysozoa</taxon>
        <taxon>Arthropoda</taxon>
        <taxon>Crustacea</taxon>
        <taxon>Multicrustacea</taxon>
        <taxon>Malacostraca</taxon>
        <taxon>Eumalacostraca</taxon>
        <taxon>Eucarida</taxon>
        <taxon>Decapoda</taxon>
        <taxon>Pleocyemata</taxon>
        <taxon>Brachyura</taxon>
        <taxon>Eubrachyura</taxon>
        <taxon>Majoidea</taxon>
        <taxon>Majidae</taxon>
        <taxon>Chionoecetes</taxon>
    </lineage>
</organism>
<dbReference type="EMBL" id="JACEEZ010002326">
    <property type="protein sequence ID" value="KAG0728318.1"/>
    <property type="molecule type" value="Genomic_DNA"/>
</dbReference>
<dbReference type="OrthoDB" id="433124at2759"/>
<gene>
    <name evidence="2" type="primary">UXT</name>
    <name evidence="2" type="ORF">GWK47_003760</name>
</gene>
<dbReference type="SUPFAM" id="SSF46579">
    <property type="entry name" value="Prefoldin"/>
    <property type="match status" value="1"/>
</dbReference>
<keyword evidence="3" id="KW-1185">Reference proteome</keyword>
<dbReference type="Pfam" id="PF02996">
    <property type="entry name" value="Prefoldin"/>
    <property type="match status" value="1"/>
</dbReference>